<protein>
    <recommendedName>
        <fullName evidence="5">Zn(2)-C6 fungal-type domain-containing protein</fullName>
    </recommendedName>
</protein>
<feature type="compositionally biased region" description="Low complexity" evidence="4">
    <location>
        <begin position="114"/>
        <end position="137"/>
    </location>
</feature>
<evidence type="ECO:0000256" key="3">
    <source>
        <dbReference type="ARBA" id="ARBA00023242"/>
    </source>
</evidence>
<dbReference type="SUPFAM" id="SSF51161">
    <property type="entry name" value="Trimeric LpxA-like enzymes"/>
    <property type="match status" value="1"/>
</dbReference>
<dbReference type="Proteomes" id="UP000033483">
    <property type="component" value="Unassembled WGS sequence"/>
</dbReference>
<dbReference type="PROSITE" id="PS00101">
    <property type="entry name" value="HEXAPEP_TRANSFERASES"/>
    <property type="match status" value="1"/>
</dbReference>
<dbReference type="AlphaFoldDB" id="A0A0F4ZJ55"/>
<organism evidence="6 7">
    <name type="scientific">Thielaviopsis punctulata</name>
    <dbReference type="NCBI Taxonomy" id="72032"/>
    <lineage>
        <taxon>Eukaryota</taxon>
        <taxon>Fungi</taxon>
        <taxon>Dikarya</taxon>
        <taxon>Ascomycota</taxon>
        <taxon>Pezizomycotina</taxon>
        <taxon>Sordariomycetes</taxon>
        <taxon>Hypocreomycetidae</taxon>
        <taxon>Microascales</taxon>
        <taxon>Ceratocystidaceae</taxon>
        <taxon>Thielaviopsis</taxon>
    </lineage>
</organism>
<dbReference type="GO" id="GO:0016407">
    <property type="term" value="F:acetyltransferase activity"/>
    <property type="evidence" value="ECO:0007669"/>
    <property type="project" value="InterPro"/>
</dbReference>
<evidence type="ECO:0000256" key="1">
    <source>
        <dbReference type="ARBA" id="ARBA00007274"/>
    </source>
</evidence>
<dbReference type="Gene3D" id="2.160.10.10">
    <property type="entry name" value="Hexapeptide repeat proteins"/>
    <property type="match status" value="1"/>
</dbReference>
<keyword evidence="7" id="KW-1185">Reference proteome</keyword>
<evidence type="ECO:0000256" key="2">
    <source>
        <dbReference type="ARBA" id="ARBA00022679"/>
    </source>
</evidence>
<dbReference type="Pfam" id="PF12464">
    <property type="entry name" value="Mac"/>
    <property type="match status" value="1"/>
</dbReference>
<evidence type="ECO:0000313" key="7">
    <source>
        <dbReference type="Proteomes" id="UP000033483"/>
    </source>
</evidence>
<dbReference type="Gene3D" id="4.10.240.10">
    <property type="entry name" value="Zn(2)-C6 fungal-type DNA-binding domain"/>
    <property type="match status" value="1"/>
</dbReference>
<dbReference type="PROSITE" id="PS50048">
    <property type="entry name" value="ZN2_CY6_FUNGAL_2"/>
    <property type="match status" value="1"/>
</dbReference>
<dbReference type="InterPro" id="IPR001138">
    <property type="entry name" value="Zn2Cys6_DnaBD"/>
</dbReference>
<accession>A0A0F4ZJ55</accession>
<feature type="compositionally biased region" description="Low complexity" evidence="4">
    <location>
        <begin position="177"/>
        <end position="186"/>
    </location>
</feature>
<dbReference type="InterPro" id="IPR011004">
    <property type="entry name" value="Trimer_LpxA-like_sf"/>
</dbReference>
<keyword evidence="3" id="KW-0539">Nucleus</keyword>
<feature type="compositionally biased region" description="Polar residues" evidence="4">
    <location>
        <begin position="432"/>
        <end position="464"/>
    </location>
</feature>
<dbReference type="CDD" id="cd00067">
    <property type="entry name" value="GAL4"/>
    <property type="match status" value="1"/>
</dbReference>
<dbReference type="InterPro" id="IPR051159">
    <property type="entry name" value="Hexapeptide_acetyltransf"/>
</dbReference>
<dbReference type="EMBL" id="LAEV01000335">
    <property type="protein sequence ID" value="KKA30644.1"/>
    <property type="molecule type" value="Genomic_DNA"/>
</dbReference>
<feature type="compositionally biased region" description="Low complexity" evidence="4">
    <location>
        <begin position="370"/>
        <end position="379"/>
    </location>
</feature>
<dbReference type="SUPFAM" id="SSF57701">
    <property type="entry name" value="Zn2/Cys6 DNA-binding domain"/>
    <property type="match status" value="1"/>
</dbReference>
<dbReference type="Pfam" id="PF14602">
    <property type="entry name" value="Hexapep_2"/>
    <property type="match status" value="1"/>
</dbReference>
<reference evidence="6 7" key="1">
    <citation type="submission" date="2015-03" db="EMBL/GenBank/DDBJ databases">
        <authorList>
            <person name="Radwan O."/>
            <person name="Al-Naeli F.A."/>
            <person name="Rendon G.A."/>
            <person name="Fields C."/>
        </authorList>
    </citation>
    <scope>NUCLEOTIDE SEQUENCE [LARGE SCALE GENOMIC DNA]</scope>
    <source>
        <strain evidence="6">CR-DP1</strain>
    </source>
</reference>
<dbReference type="InterPro" id="IPR018357">
    <property type="entry name" value="Hexapep_transf_CS"/>
</dbReference>
<dbReference type="PANTHER" id="PTHR23416:SF76">
    <property type="entry name" value="ZN(II)2CYS6 TRANSCRIPTION FACTOR (EUROFUNG)"/>
    <property type="match status" value="1"/>
</dbReference>
<feature type="compositionally biased region" description="Basic and acidic residues" evidence="4">
    <location>
        <begin position="164"/>
        <end position="174"/>
    </location>
</feature>
<keyword evidence="2" id="KW-0808">Transferase</keyword>
<dbReference type="GO" id="GO:0008374">
    <property type="term" value="F:O-acyltransferase activity"/>
    <property type="evidence" value="ECO:0007669"/>
    <property type="project" value="TreeGrafter"/>
</dbReference>
<dbReference type="InterPro" id="IPR036864">
    <property type="entry name" value="Zn2-C6_fun-type_DNA-bd_sf"/>
</dbReference>
<evidence type="ECO:0000313" key="6">
    <source>
        <dbReference type="EMBL" id="KKA30644.1"/>
    </source>
</evidence>
<sequence length="687" mass="75179">MSAFTALNGASPKQQEAANPHFEESRSATDEQSAPTRSALPDSQIRPSQHQQQSPPQSHSKVQSQSESRRDAWDAPADRPYHPTSTYPDIIDGSHKRKRSNSPQPRRELPPPQHSQQQSAPPPQQQQQQQQQQQSAQTLPSPESNSQSLPPLSRDVYATSQREYSGDWYHRQARDGPQQQQQQQPHAPAPSQPSPGEDVDALRRATAQADHSDFAQNSPDGDERSGYSFAPDQQRRDANAPGDQKKRKRNFSNRTKTGCLTCRKRKKKCDEQKPECSNCIKGGFLCAGYQPQRGPVWSKNENKAPPVLEPKDLTFIPTSVTATPTYNVPATYPNPIMGPKRDQLHHYRGQQLRIDPPQGRPILTDDDRPTASTLASASVASPDNKLSAISAYPGNVFPTPVSANPGPTPGGFGDRLGKDHYNRAPPLHELSRGTQEPSQNDMSHSNGGSLPQIQILNPTRSNSPVVSAQASQLAQMALSHNQYPTVTRPRIEKEEMLNGRTYYSMDVELVEDRKRCSTACWRYNTLTQPHNGLSEQERSRLLRDIVQPGINGLGPSRVGEAAIVETPFTCDYGYNLTIGHNVMINRDCSIQDAAEVKIGDNCHIGPNVKIYTGTVSTDPKRRLNGEQIAKPIVIEADCFIGGGAILLPGVTIGRGSTVGAGSVVTKNVPPMTVAVGNPARVARGAST</sequence>
<dbReference type="InterPro" id="IPR001451">
    <property type="entry name" value="Hexapep"/>
</dbReference>
<comment type="caution">
    <text evidence="6">The sequence shown here is derived from an EMBL/GenBank/DDBJ whole genome shotgun (WGS) entry which is preliminary data.</text>
</comment>
<name>A0A0F4ZJ55_9PEZI</name>
<feature type="compositionally biased region" description="Polar residues" evidence="4">
    <location>
        <begin position="138"/>
        <end position="150"/>
    </location>
</feature>
<dbReference type="GO" id="GO:0000981">
    <property type="term" value="F:DNA-binding transcription factor activity, RNA polymerase II-specific"/>
    <property type="evidence" value="ECO:0007669"/>
    <property type="project" value="InterPro"/>
</dbReference>
<feature type="domain" description="Zn(2)-C6 fungal-type" evidence="5">
    <location>
        <begin position="258"/>
        <end position="286"/>
    </location>
</feature>
<dbReference type="Pfam" id="PF00172">
    <property type="entry name" value="Zn_clus"/>
    <property type="match status" value="1"/>
</dbReference>
<dbReference type="SMART" id="SM01266">
    <property type="entry name" value="Mac"/>
    <property type="match status" value="1"/>
</dbReference>
<dbReference type="SMART" id="SM00066">
    <property type="entry name" value="GAL4"/>
    <property type="match status" value="1"/>
</dbReference>
<feature type="compositionally biased region" description="Low complexity" evidence="4">
    <location>
        <begin position="43"/>
        <end position="66"/>
    </location>
</feature>
<feature type="region of interest" description="Disordered" evidence="4">
    <location>
        <begin position="353"/>
        <end position="379"/>
    </location>
</feature>
<proteinExistence type="inferred from homology"/>
<dbReference type="CDD" id="cd03357">
    <property type="entry name" value="LbH_MAT_GAT"/>
    <property type="match status" value="1"/>
</dbReference>
<gene>
    <name evidence="6" type="ORF">TD95_004204</name>
</gene>
<comment type="similarity">
    <text evidence="1">Belongs to the transferase hexapeptide repeat family.</text>
</comment>
<feature type="region of interest" description="Disordered" evidence="4">
    <location>
        <begin position="1"/>
        <end position="257"/>
    </location>
</feature>
<dbReference type="InterPro" id="IPR024688">
    <property type="entry name" value="Mac_dom"/>
</dbReference>
<dbReference type="GO" id="GO:0008270">
    <property type="term" value="F:zinc ion binding"/>
    <property type="evidence" value="ECO:0007669"/>
    <property type="project" value="InterPro"/>
</dbReference>
<evidence type="ECO:0000259" key="5">
    <source>
        <dbReference type="PROSITE" id="PS50048"/>
    </source>
</evidence>
<feature type="region of interest" description="Disordered" evidence="4">
    <location>
        <begin position="400"/>
        <end position="464"/>
    </location>
</feature>
<dbReference type="OrthoDB" id="25818at2759"/>
<feature type="compositionally biased region" description="Basic and acidic residues" evidence="4">
    <location>
        <begin position="67"/>
        <end position="81"/>
    </location>
</feature>
<dbReference type="PROSITE" id="PS00463">
    <property type="entry name" value="ZN2_CY6_FUNGAL_1"/>
    <property type="match status" value="1"/>
</dbReference>
<dbReference type="PANTHER" id="PTHR23416">
    <property type="entry name" value="SIALIC ACID SYNTHASE-RELATED"/>
    <property type="match status" value="1"/>
</dbReference>
<evidence type="ECO:0000256" key="4">
    <source>
        <dbReference type="SAM" id="MobiDB-lite"/>
    </source>
</evidence>